<evidence type="ECO:0000259" key="1">
    <source>
        <dbReference type="Pfam" id="PF01610"/>
    </source>
</evidence>
<dbReference type="InterPro" id="IPR029261">
    <property type="entry name" value="Transposase_Znf"/>
</dbReference>
<dbReference type="Pfam" id="PF14690">
    <property type="entry name" value="Zn_ribbon_ISL3"/>
    <property type="match status" value="1"/>
</dbReference>
<feature type="domain" description="Transposase IS204/IS1001/IS1096/IS1165 zinc-finger" evidence="2">
    <location>
        <begin position="45"/>
        <end position="92"/>
    </location>
</feature>
<dbReference type="OrthoDB" id="6197054at2"/>
<keyword evidence="4" id="KW-1185">Reference proteome</keyword>
<dbReference type="Proteomes" id="UP000009885">
    <property type="component" value="Unassembled WGS sequence"/>
</dbReference>
<sequence>MNNFITELLRLKEPNLVIEEKTDEKEIKGRIYIMLYGVLSSKADKCQHCGITNHQRTIIKHGFRVINVKLPRLSGFPCLLELKKQRYLCHNCNRTFVAETSIVDKYCCLSNNLKMFIADKVREVRSIKSVAESCCVSSPTVVRIIKQTVDEIRHKVGSHLPEHIMMDEFKSVKNVDASMSFIYCDSTSHQIIDIVSDRRKFNLKNYFMKFDLYARKRVKTVCIDMYEPYMDLISDVFPNALVIIDRFHIVQAINREINRTRVKVMNQARRNRRPLYNKYKRYWKLLLKPKLNLNAINYKYHRLFKTLITEKDIVSYLLSNDNTLNNTYEIGQELILALKHNDIDLFRSVLYKSRQNHISEGLMRVLRSFMKYLPFICNTLNHPMITNGPIEGINNKIKLLKRNAYGYRNYANFRDRILLMSRLYKLRQRKTPMHEVA</sequence>
<dbReference type="eggNOG" id="COG3464">
    <property type="taxonomic scope" value="Bacteria"/>
</dbReference>
<organism evidence="3 4">
    <name type="scientific">Staphylococcus massiliensis S46</name>
    <dbReference type="NCBI Taxonomy" id="1229783"/>
    <lineage>
        <taxon>Bacteria</taxon>
        <taxon>Bacillati</taxon>
        <taxon>Bacillota</taxon>
        <taxon>Bacilli</taxon>
        <taxon>Bacillales</taxon>
        <taxon>Staphylococcaceae</taxon>
        <taxon>Staphylococcus</taxon>
    </lineage>
</organism>
<dbReference type="AlphaFoldDB" id="K9ACS0"/>
<feature type="domain" description="Transposase IS204/IS1001/IS1096/IS1165 DDE" evidence="1">
    <location>
        <begin position="164"/>
        <end position="417"/>
    </location>
</feature>
<comment type="caution">
    <text evidence="3">The sequence shown here is derived from an EMBL/GenBank/DDBJ whole genome shotgun (WGS) entry which is preliminary data.</text>
</comment>
<name>K9ACS0_9STAP</name>
<dbReference type="EMBL" id="AMSQ01000053">
    <property type="protein sequence ID" value="EKU45018.1"/>
    <property type="molecule type" value="Genomic_DNA"/>
</dbReference>
<dbReference type="STRING" id="1229783.C273_11852"/>
<evidence type="ECO:0000259" key="2">
    <source>
        <dbReference type="Pfam" id="PF14690"/>
    </source>
</evidence>
<dbReference type="PANTHER" id="PTHR33498:SF1">
    <property type="entry name" value="TRANSPOSASE FOR INSERTION SEQUENCE ELEMENT IS1557"/>
    <property type="match status" value="1"/>
</dbReference>
<dbReference type="RefSeq" id="WP_009385730.1">
    <property type="nucleotide sequence ID" value="NZ_AMSQ01000053.1"/>
</dbReference>
<gene>
    <name evidence="3" type="ORF">C273_11852</name>
</gene>
<reference evidence="3 4" key="1">
    <citation type="journal article" date="2013" name="Genome Announc.">
        <title>Genome Sequence of Staphylococcus massiliensis Strain S46, Isolated from the Surface of Healthy Human Skin.</title>
        <authorList>
            <person name="Srivastav R."/>
            <person name="Singh A."/>
            <person name="Jangir P.K."/>
            <person name="Kumari C."/>
            <person name="Muduli S."/>
            <person name="Sharma R."/>
        </authorList>
    </citation>
    <scope>NUCLEOTIDE SEQUENCE [LARGE SCALE GENOMIC DNA]</scope>
    <source>
        <strain evidence="3 4">S46</strain>
    </source>
</reference>
<dbReference type="InterPro" id="IPR047951">
    <property type="entry name" value="Transpos_ISL3"/>
</dbReference>
<proteinExistence type="predicted"/>
<accession>K9ACS0</accession>
<evidence type="ECO:0000313" key="4">
    <source>
        <dbReference type="Proteomes" id="UP000009885"/>
    </source>
</evidence>
<dbReference type="NCBIfam" id="NF033550">
    <property type="entry name" value="transpos_ISL3"/>
    <property type="match status" value="1"/>
</dbReference>
<dbReference type="InterPro" id="IPR002560">
    <property type="entry name" value="Transposase_DDE"/>
</dbReference>
<evidence type="ECO:0000313" key="3">
    <source>
        <dbReference type="EMBL" id="EKU45018.1"/>
    </source>
</evidence>
<dbReference type="Pfam" id="PF01610">
    <property type="entry name" value="DDE_Tnp_ISL3"/>
    <property type="match status" value="1"/>
</dbReference>
<protein>
    <submittedName>
        <fullName evidence="3">Transposase for ISSha1</fullName>
    </submittedName>
</protein>
<dbReference type="PATRIC" id="fig|1229783.3.peg.2333"/>
<dbReference type="PANTHER" id="PTHR33498">
    <property type="entry name" value="TRANSPOSASE FOR INSERTION SEQUENCE ELEMENT IS1557"/>
    <property type="match status" value="1"/>
</dbReference>